<evidence type="ECO:0000313" key="2">
    <source>
        <dbReference type="Proteomes" id="UP001596528"/>
    </source>
</evidence>
<evidence type="ECO:0000313" key="1">
    <source>
        <dbReference type="EMBL" id="MFC7749472.1"/>
    </source>
</evidence>
<organism evidence="1 2">
    <name type="scientific">Paenibacillus thermoaerophilus</name>
    <dbReference type="NCBI Taxonomy" id="1215385"/>
    <lineage>
        <taxon>Bacteria</taxon>
        <taxon>Bacillati</taxon>
        <taxon>Bacillota</taxon>
        <taxon>Bacilli</taxon>
        <taxon>Bacillales</taxon>
        <taxon>Paenibacillaceae</taxon>
        <taxon>Paenibacillus</taxon>
    </lineage>
</organism>
<dbReference type="RefSeq" id="WP_138788459.1">
    <property type="nucleotide sequence ID" value="NZ_JBHTGQ010000014.1"/>
</dbReference>
<accession>A0ABW2V008</accession>
<protein>
    <submittedName>
        <fullName evidence="1">Uncharacterized protein</fullName>
    </submittedName>
</protein>
<dbReference type="EMBL" id="JBHTGQ010000014">
    <property type="protein sequence ID" value="MFC7749472.1"/>
    <property type="molecule type" value="Genomic_DNA"/>
</dbReference>
<keyword evidence="2" id="KW-1185">Reference proteome</keyword>
<comment type="caution">
    <text evidence="1">The sequence shown here is derived from an EMBL/GenBank/DDBJ whole genome shotgun (WGS) entry which is preliminary data.</text>
</comment>
<sequence>MTTEQRFSLGGYMEELFGERLVPDEEGYSHILLEYRDGTLAVGMLTPDVWDRAGLRDSLVLEIGSGNRLSAVWYADGYPRVELGGMTVADAGTVSDTWMRDDEGTAVEEVALRFRLAGGGTLAVRLSPVLGLTLERGGGES</sequence>
<reference evidence="2" key="1">
    <citation type="journal article" date="2019" name="Int. J. Syst. Evol. Microbiol.">
        <title>The Global Catalogue of Microorganisms (GCM) 10K type strain sequencing project: providing services to taxonomists for standard genome sequencing and annotation.</title>
        <authorList>
            <consortium name="The Broad Institute Genomics Platform"/>
            <consortium name="The Broad Institute Genome Sequencing Center for Infectious Disease"/>
            <person name="Wu L."/>
            <person name="Ma J."/>
        </authorList>
    </citation>
    <scope>NUCLEOTIDE SEQUENCE [LARGE SCALE GENOMIC DNA]</scope>
    <source>
        <strain evidence="2">JCM 18657</strain>
    </source>
</reference>
<proteinExistence type="predicted"/>
<name>A0ABW2V008_9BACL</name>
<dbReference type="Proteomes" id="UP001596528">
    <property type="component" value="Unassembled WGS sequence"/>
</dbReference>
<gene>
    <name evidence="1" type="ORF">ACFQWB_05870</name>
</gene>